<dbReference type="Proteomes" id="UP001497535">
    <property type="component" value="Unassembled WGS sequence"/>
</dbReference>
<sequence length="72" mass="7939">MSHKGRRQELVAFLPRQEPRKSKSSGTPIIVYTFASSTRLGTVLGIVRFVASAGAGPRNEDSINEGRVRLRK</sequence>
<gene>
    <name evidence="1" type="ORF">MENTE1834_LOCUS43816</name>
</gene>
<evidence type="ECO:0000313" key="1">
    <source>
        <dbReference type="EMBL" id="CAK5107892.1"/>
    </source>
</evidence>
<reference evidence="1" key="1">
    <citation type="submission" date="2023-11" db="EMBL/GenBank/DDBJ databases">
        <authorList>
            <person name="Poullet M."/>
        </authorList>
    </citation>
    <scope>NUCLEOTIDE SEQUENCE</scope>
    <source>
        <strain evidence="1">E1834</strain>
    </source>
</reference>
<organism evidence="1 2">
    <name type="scientific">Meloidogyne enterolobii</name>
    <name type="common">Root-knot nematode worm</name>
    <name type="synonym">Meloidogyne mayaguensis</name>
    <dbReference type="NCBI Taxonomy" id="390850"/>
    <lineage>
        <taxon>Eukaryota</taxon>
        <taxon>Metazoa</taxon>
        <taxon>Ecdysozoa</taxon>
        <taxon>Nematoda</taxon>
        <taxon>Chromadorea</taxon>
        <taxon>Rhabditida</taxon>
        <taxon>Tylenchina</taxon>
        <taxon>Tylenchomorpha</taxon>
        <taxon>Tylenchoidea</taxon>
        <taxon>Meloidogynidae</taxon>
        <taxon>Meloidogyninae</taxon>
        <taxon>Meloidogyne</taxon>
    </lineage>
</organism>
<protein>
    <submittedName>
        <fullName evidence="1">Uncharacterized protein</fullName>
    </submittedName>
</protein>
<comment type="caution">
    <text evidence="1">The sequence shown here is derived from an EMBL/GenBank/DDBJ whole genome shotgun (WGS) entry which is preliminary data.</text>
</comment>
<evidence type="ECO:0000313" key="2">
    <source>
        <dbReference type="Proteomes" id="UP001497535"/>
    </source>
</evidence>
<accession>A0ACB1AVX0</accession>
<name>A0ACB1AVX0_MELEN</name>
<keyword evidence="2" id="KW-1185">Reference proteome</keyword>
<proteinExistence type="predicted"/>
<dbReference type="EMBL" id="CAVMJV010000127">
    <property type="protein sequence ID" value="CAK5107892.1"/>
    <property type="molecule type" value="Genomic_DNA"/>
</dbReference>